<keyword evidence="2" id="KW-0808">Transferase</keyword>
<dbReference type="InterPro" id="IPR029056">
    <property type="entry name" value="Ribokinase-like"/>
</dbReference>
<accession>A0A1T5KB90</accession>
<dbReference type="SUPFAM" id="SSF53613">
    <property type="entry name" value="Ribokinase-like"/>
    <property type="match status" value="1"/>
</dbReference>
<dbReference type="EMBL" id="FUZP01000002">
    <property type="protein sequence ID" value="SKC60951.1"/>
    <property type="molecule type" value="Genomic_DNA"/>
</dbReference>
<gene>
    <name evidence="5" type="ORF">SAMN06309945_2092</name>
</gene>
<dbReference type="Pfam" id="PF00294">
    <property type="entry name" value="PfkB"/>
    <property type="match status" value="1"/>
</dbReference>
<proteinExistence type="inferred from homology"/>
<comment type="similarity">
    <text evidence="1">Belongs to the carbohydrate kinase PfkB family.</text>
</comment>
<evidence type="ECO:0000256" key="1">
    <source>
        <dbReference type="ARBA" id="ARBA00010688"/>
    </source>
</evidence>
<evidence type="ECO:0000259" key="4">
    <source>
        <dbReference type="Pfam" id="PF00294"/>
    </source>
</evidence>
<dbReference type="OrthoDB" id="9795789at2"/>
<dbReference type="Gene3D" id="3.40.1190.20">
    <property type="match status" value="1"/>
</dbReference>
<protein>
    <submittedName>
        <fullName evidence="5">Fructokinase</fullName>
    </submittedName>
</protein>
<evidence type="ECO:0000313" key="5">
    <source>
        <dbReference type="EMBL" id="SKC60951.1"/>
    </source>
</evidence>
<dbReference type="PANTHER" id="PTHR43085:SF57">
    <property type="entry name" value="CARBOHYDRATE KINASE PFKB DOMAIN-CONTAINING PROTEIN"/>
    <property type="match status" value="1"/>
</dbReference>
<dbReference type="Proteomes" id="UP000190857">
    <property type="component" value="Unassembled WGS sequence"/>
</dbReference>
<keyword evidence="6" id="KW-1185">Reference proteome</keyword>
<keyword evidence="3 5" id="KW-0418">Kinase</keyword>
<dbReference type="AlphaFoldDB" id="A0A1T5KB90"/>
<reference evidence="5 6" key="1">
    <citation type="submission" date="2017-02" db="EMBL/GenBank/DDBJ databases">
        <authorList>
            <person name="Peterson S.W."/>
        </authorList>
    </citation>
    <scope>NUCLEOTIDE SEQUENCE [LARGE SCALE GENOMIC DNA]</scope>
    <source>
        <strain evidence="5 6">VKM Ac-2059</strain>
    </source>
</reference>
<evidence type="ECO:0000256" key="3">
    <source>
        <dbReference type="ARBA" id="ARBA00022777"/>
    </source>
</evidence>
<evidence type="ECO:0000313" key="6">
    <source>
        <dbReference type="Proteomes" id="UP000190857"/>
    </source>
</evidence>
<dbReference type="STRING" id="123320.SAMN06309945_2092"/>
<dbReference type="GO" id="GO:0016301">
    <property type="term" value="F:kinase activity"/>
    <property type="evidence" value="ECO:0007669"/>
    <property type="project" value="UniProtKB-KW"/>
</dbReference>
<organism evidence="5 6">
    <name type="scientific">Okibacterium fritillariae</name>
    <dbReference type="NCBI Taxonomy" id="123320"/>
    <lineage>
        <taxon>Bacteria</taxon>
        <taxon>Bacillati</taxon>
        <taxon>Actinomycetota</taxon>
        <taxon>Actinomycetes</taxon>
        <taxon>Micrococcales</taxon>
        <taxon>Microbacteriaceae</taxon>
        <taxon>Okibacterium</taxon>
    </lineage>
</organism>
<feature type="domain" description="Carbohydrate kinase PfkB" evidence="4">
    <location>
        <begin position="2"/>
        <end position="289"/>
    </location>
</feature>
<dbReference type="InterPro" id="IPR050306">
    <property type="entry name" value="PfkB_Carbo_kinase"/>
</dbReference>
<evidence type="ECO:0000256" key="2">
    <source>
        <dbReference type="ARBA" id="ARBA00022679"/>
    </source>
</evidence>
<name>A0A1T5KB90_9MICO</name>
<dbReference type="PANTHER" id="PTHR43085">
    <property type="entry name" value="HEXOKINASE FAMILY MEMBER"/>
    <property type="match status" value="1"/>
</dbReference>
<dbReference type="RefSeq" id="WP_159449523.1">
    <property type="nucleotide sequence ID" value="NZ_FUZP01000002.1"/>
</dbReference>
<sequence length="292" mass="30666">MADVVVIGDALIDEFEHDGQTVEAVGGAALNVALGIRILKRRSALIAMVGDDEAGDAIAQHVREADVALLRTDAPYGTARAVSTRVGGEPTYVFNEAAQKRRVEFDRDALLLVRTASIVAVSCLALDNDAQVDDLLTVVTDPERRLVLDPNPRPGMMNNLPLFAANLRRIAAVSLLVKVSDEDAALLGYLDLESLAEDLLTSGARYVLGTAGAQGATLYGDGLEVSVPIAQLDAPIVDTMGAGDSVLATTVAALLGGIPEDEDDWQEILERAMSVAAATCRVAGPTLQLPRG</sequence>
<dbReference type="InterPro" id="IPR011611">
    <property type="entry name" value="PfkB_dom"/>
</dbReference>